<name>A0ACC0G6E4_9ERIC</name>
<dbReference type="Proteomes" id="UP001060215">
    <property type="component" value="Chromosome 10"/>
</dbReference>
<evidence type="ECO:0000313" key="1">
    <source>
        <dbReference type="EMBL" id="KAI7996534.1"/>
    </source>
</evidence>
<keyword evidence="2" id="KW-1185">Reference proteome</keyword>
<accession>A0ACC0G6E4</accession>
<sequence>MKHQRLFIDLRSHKEKKEIPKLNSGLYALFGPVLDIHIIVRFLNSDAGLLQCYCSAIVLLCAGVLLCCCVSVAAEAMQELCFGLDMVAHVNKDTNQGSIRRNFTSVRVATLRASGLATHSMTFKGTNNEPFSIKGDNQSLKQLLLRIMG</sequence>
<gene>
    <name evidence="1" type="ORF">LOK49_LG10G02251</name>
</gene>
<evidence type="ECO:0000313" key="2">
    <source>
        <dbReference type="Proteomes" id="UP001060215"/>
    </source>
</evidence>
<organism evidence="1 2">
    <name type="scientific">Camellia lanceoleosa</name>
    <dbReference type="NCBI Taxonomy" id="1840588"/>
    <lineage>
        <taxon>Eukaryota</taxon>
        <taxon>Viridiplantae</taxon>
        <taxon>Streptophyta</taxon>
        <taxon>Embryophyta</taxon>
        <taxon>Tracheophyta</taxon>
        <taxon>Spermatophyta</taxon>
        <taxon>Magnoliopsida</taxon>
        <taxon>eudicotyledons</taxon>
        <taxon>Gunneridae</taxon>
        <taxon>Pentapetalae</taxon>
        <taxon>asterids</taxon>
        <taxon>Ericales</taxon>
        <taxon>Theaceae</taxon>
        <taxon>Camellia</taxon>
    </lineage>
</organism>
<reference evidence="1 2" key="1">
    <citation type="journal article" date="2022" name="Plant J.">
        <title>Chromosome-level genome of Camellia lanceoleosa provides a valuable resource for understanding genome evolution and self-incompatibility.</title>
        <authorList>
            <person name="Gong W."/>
            <person name="Xiao S."/>
            <person name="Wang L."/>
            <person name="Liao Z."/>
            <person name="Chang Y."/>
            <person name="Mo W."/>
            <person name="Hu G."/>
            <person name="Li W."/>
            <person name="Zhao G."/>
            <person name="Zhu H."/>
            <person name="Hu X."/>
            <person name="Ji K."/>
            <person name="Xiang X."/>
            <person name="Song Q."/>
            <person name="Yuan D."/>
            <person name="Jin S."/>
            <person name="Zhang L."/>
        </authorList>
    </citation>
    <scope>NUCLEOTIDE SEQUENCE [LARGE SCALE GENOMIC DNA]</scope>
    <source>
        <strain evidence="1">SQ_2022a</strain>
    </source>
</reference>
<proteinExistence type="predicted"/>
<dbReference type="EMBL" id="CM045767">
    <property type="protein sequence ID" value="KAI7996534.1"/>
    <property type="molecule type" value="Genomic_DNA"/>
</dbReference>
<protein>
    <submittedName>
        <fullName evidence="1">Uncharacterized protein</fullName>
    </submittedName>
</protein>
<comment type="caution">
    <text evidence="1">The sequence shown here is derived from an EMBL/GenBank/DDBJ whole genome shotgun (WGS) entry which is preliminary data.</text>
</comment>